<dbReference type="AlphaFoldDB" id="A0A4Y2MVQ2"/>
<feature type="region of interest" description="Disordered" evidence="1">
    <location>
        <begin position="111"/>
        <end position="137"/>
    </location>
</feature>
<evidence type="ECO:0008006" key="4">
    <source>
        <dbReference type="Google" id="ProtNLM"/>
    </source>
</evidence>
<accession>A0A4Y2MVQ2</accession>
<sequence>MISIFCLRCSQISTSVEGLRCFYCDNNESRTVITANIHPPVPEPGNVSPGYYVPAADASTQTVEEDFMLLEPTREASTQTTDNDFNLLAEIVGCHGHENCTKKDCCSHGKTSQEFDQDSTAKKNPLPANPNRNRDAFHNKSYDILNSAIVGTLLEAADEPHLASQRRTYHEQSSIDENENKPESDGVLRRQRTIEPIEYANTVGKLDFAGSNLFQLEYSTLDYLPDRSVNVEGQEKDNIPPVVYSLRQRNPSISKRFQENLVMGKTIAEQNSQTSYKSKKMCGKCKRYFLKESTFYAHMQNNCDPNPFKCDKCDAKFPFE</sequence>
<reference evidence="2 3" key="1">
    <citation type="journal article" date="2019" name="Sci. Rep.">
        <title>Orb-weaving spider Araneus ventricosus genome elucidates the spidroin gene catalogue.</title>
        <authorList>
            <person name="Kono N."/>
            <person name="Nakamura H."/>
            <person name="Ohtoshi R."/>
            <person name="Moran D.A.P."/>
            <person name="Shinohara A."/>
            <person name="Yoshida Y."/>
            <person name="Fujiwara M."/>
            <person name="Mori M."/>
            <person name="Tomita M."/>
            <person name="Arakawa K."/>
        </authorList>
    </citation>
    <scope>NUCLEOTIDE SEQUENCE [LARGE SCALE GENOMIC DNA]</scope>
</reference>
<name>A0A4Y2MVQ2_ARAVE</name>
<gene>
    <name evidence="2" type="ORF">AVEN_158634_1</name>
</gene>
<feature type="region of interest" description="Disordered" evidence="1">
    <location>
        <begin position="161"/>
        <end position="190"/>
    </location>
</feature>
<proteinExistence type="predicted"/>
<protein>
    <recommendedName>
        <fullName evidence="4">C2H2-type domain-containing protein</fullName>
    </recommendedName>
</protein>
<keyword evidence="3" id="KW-1185">Reference proteome</keyword>
<organism evidence="2 3">
    <name type="scientific">Araneus ventricosus</name>
    <name type="common">Orbweaver spider</name>
    <name type="synonym">Epeira ventricosa</name>
    <dbReference type="NCBI Taxonomy" id="182803"/>
    <lineage>
        <taxon>Eukaryota</taxon>
        <taxon>Metazoa</taxon>
        <taxon>Ecdysozoa</taxon>
        <taxon>Arthropoda</taxon>
        <taxon>Chelicerata</taxon>
        <taxon>Arachnida</taxon>
        <taxon>Araneae</taxon>
        <taxon>Araneomorphae</taxon>
        <taxon>Entelegynae</taxon>
        <taxon>Araneoidea</taxon>
        <taxon>Araneidae</taxon>
        <taxon>Araneus</taxon>
    </lineage>
</organism>
<dbReference type="Gene3D" id="3.30.160.60">
    <property type="entry name" value="Classic Zinc Finger"/>
    <property type="match status" value="1"/>
</dbReference>
<feature type="non-terminal residue" evidence="2">
    <location>
        <position position="320"/>
    </location>
</feature>
<evidence type="ECO:0000313" key="2">
    <source>
        <dbReference type="EMBL" id="GBN30763.1"/>
    </source>
</evidence>
<dbReference type="EMBL" id="BGPR01007977">
    <property type="protein sequence ID" value="GBN30763.1"/>
    <property type="molecule type" value="Genomic_DNA"/>
</dbReference>
<feature type="compositionally biased region" description="Basic and acidic residues" evidence="1">
    <location>
        <begin position="178"/>
        <end position="190"/>
    </location>
</feature>
<comment type="caution">
    <text evidence="2">The sequence shown here is derived from an EMBL/GenBank/DDBJ whole genome shotgun (WGS) entry which is preliminary data.</text>
</comment>
<evidence type="ECO:0000313" key="3">
    <source>
        <dbReference type="Proteomes" id="UP000499080"/>
    </source>
</evidence>
<dbReference type="Proteomes" id="UP000499080">
    <property type="component" value="Unassembled WGS sequence"/>
</dbReference>
<evidence type="ECO:0000256" key="1">
    <source>
        <dbReference type="SAM" id="MobiDB-lite"/>
    </source>
</evidence>